<name>A0A024FWM9_9STRA</name>
<comment type="caution">
    <text evidence="2">The sequence shown here is derived from an EMBL/GenBank/DDBJ whole genome shotgun (WGS) entry which is preliminary data.</text>
</comment>
<evidence type="ECO:0000313" key="3">
    <source>
        <dbReference type="Proteomes" id="UP000053237"/>
    </source>
</evidence>
<dbReference type="InParanoid" id="A0A024FWM9"/>
<reference evidence="2 3" key="1">
    <citation type="submission" date="2012-05" db="EMBL/GenBank/DDBJ databases">
        <title>Recombination and specialization in a pathogen metapopulation.</title>
        <authorList>
            <person name="Gardiner A."/>
            <person name="Kemen E."/>
            <person name="Schultz-Larsen T."/>
            <person name="MacLean D."/>
            <person name="Van Oosterhout C."/>
            <person name="Jones J.D.G."/>
        </authorList>
    </citation>
    <scope>NUCLEOTIDE SEQUENCE [LARGE SCALE GENOMIC DNA]</scope>
    <source>
        <strain evidence="2 3">Ac Nc2</strain>
    </source>
</reference>
<sequence>MIYTISFLAALFLKDVDSLYSDDHGICMLSTTETGGIGVDMNGCPALPEVIKNSIIACHKDTDEYCPKAFVYALPELLDAIFQPRAPVDNSDVIKKAKNLLPYIKKGTEITNDEYVMMAYDFLTNYLEANYMEAINKRPNFEVHPKKPRFNNVDIFSFLTAYAALVVDCCTNLP</sequence>
<dbReference type="Proteomes" id="UP000053237">
    <property type="component" value="Unassembled WGS sequence"/>
</dbReference>
<keyword evidence="3" id="KW-1185">Reference proteome</keyword>
<feature type="chain" id="PRO_5001531890" evidence="1">
    <location>
        <begin position="19"/>
        <end position="174"/>
    </location>
</feature>
<evidence type="ECO:0000313" key="2">
    <source>
        <dbReference type="EMBL" id="CCI11441.1"/>
    </source>
</evidence>
<feature type="signal peptide" evidence="1">
    <location>
        <begin position="1"/>
        <end position="18"/>
    </location>
</feature>
<dbReference type="EMBL" id="CAIX01001039">
    <property type="protein sequence ID" value="CCI11441.1"/>
    <property type="molecule type" value="Genomic_DNA"/>
</dbReference>
<gene>
    <name evidence="2" type="ORF">BN9_129100</name>
</gene>
<evidence type="ECO:0000256" key="1">
    <source>
        <dbReference type="SAM" id="SignalP"/>
    </source>
</evidence>
<accession>A0A024FWM9</accession>
<keyword evidence="1" id="KW-0732">Signal</keyword>
<dbReference type="AlphaFoldDB" id="A0A024FWM9"/>
<proteinExistence type="predicted"/>
<protein>
    <submittedName>
        <fullName evidence="2">Uncharacterized protein</fullName>
    </submittedName>
</protein>
<organism evidence="2 3">
    <name type="scientific">Albugo candida</name>
    <dbReference type="NCBI Taxonomy" id="65357"/>
    <lineage>
        <taxon>Eukaryota</taxon>
        <taxon>Sar</taxon>
        <taxon>Stramenopiles</taxon>
        <taxon>Oomycota</taxon>
        <taxon>Peronosporomycetes</taxon>
        <taxon>Albuginales</taxon>
        <taxon>Albuginaceae</taxon>
        <taxon>Albugo</taxon>
    </lineage>
</organism>